<evidence type="ECO:0000313" key="3">
    <source>
        <dbReference type="Proteomes" id="UP000297703"/>
    </source>
</evidence>
<feature type="transmembrane region" description="Helical" evidence="1">
    <location>
        <begin position="12"/>
        <end position="31"/>
    </location>
</feature>
<gene>
    <name evidence="2" type="ORF">DR999_PMT03876</name>
</gene>
<reference evidence="2 3" key="2">
    <citation type="submission" date="2019-04" db="EMBL/GenBank/DDBJ databases">
        <title>The genome sequence of big-headed turtle.</title>
        <authorList>
            <person name="Gong S."/>
        </authorList>
    </citation>
    <scope>NUCLEOTIDE SEQUENCE [LARGE SCALE GENOMIC DNA]</scope>
    <source>
        <strain evidence="2">DO16091913</strain>
        <tissue evidence="2">Muscle</tissue>
    </source>
</reference>
<evidence type="ECO:0000313" key="2">
    <source>
        <dbReference type="EMBL" id="TFK12719.1"/>
    </source>
</evidence>
<keyword evidence="1" id="KW-0472">Membrane</keyword>
<dbReference type="EMBL" id="QXTE01000019">
    <property type="protein sequence ID" value="TFK12719.1"/>
    <property type="molecule type" value="Genomic_DNA"/>
</dbReference>
<keyword evidence="2" id="KW-0396">Initiation factor</keyword>
<protein>
    <submittedName>
        <fullName evidence="2">Eukaryotic translation initiation factor 3 subunit H</fullName>
    </submittedName>
</protein>
<comment type="caution">
    <text evidence="2">The sequence shown here is derived from an EMBL/GenBank/DDBJ whole genome shotgun (WGS) entry which is preliminary data.</text>
</comment>
<keyword evidence="1" id="KW-1133">Transmembrane helix</keyword>
<dbReference type="AlphaFoldDB" id="A0A4D9EQ86"/>
<reference evidence="2 3" key="1">
    <citation type="submission" date="2019-04" db="EMBL/GenBank/DDBJ databases">
        <title>Draft genome of the big-headed turtle Platysternon megacephalum.</title>
        <authorList>
            <person name="Gong S."/>
        </authorList>
    </citation>
    <scope>NUCLEOTIDE SEQUENCE [LARGE SCALE GENOMIC DNA]</scope>
    <source>
        <strain evidence="2">DO16091913</strain>
        <tissue evidence="2">Muscle</tissue>
    </source>
</reference>
<evidence type="ECO:0000256" key="1">
    <source>
        <dbReference type="SAM" id="Phobius"/>
    </source>
</evidence>
<keyword evidence="1" id="KW-0812">Transmembrane</keyword>
<name>A0A4D9EQ86_9SAUR</name>
<organism evidence="2 3">
    <name type="scientific">Platysternon megacephalum</name>
    <name type="common">big-headed turtle</name>
    <dbReference type="NCBI Taxonomy" id="55544"/>
    <lineage>
        <taxon>Eukaryota</taxon>
        <taxon>Metazoa</taxon>
        <taxon>Chordata</taxon>
        <taxon>Craniata</taxon>
        <taxon>Vertebrata</taxon>
        <taxon>Euteleostomi</taxon>
        <taxon>Archelosauria</taxon>
        <taxon>Testudinata</taxon>
        <taxon>Testudines</taxon>
        <taxon>Cryptodira</taxon>
        <taxon>Durocryptodira</taxon>
        <taxon>Testudinoidea</taxon>
        <taxon>Platysternidae</taxon>
        <taxon>Platysternon</taxon>
    </lineage>
</organism>
<keyword evidence="3" id="KW-1185">Reference proteome</keyword>
<proteinExistence type="predicted"/>
<dbReference type="GO" id="GO:0003743">
    <property type="term" value="F:translation initiation factor activity"/>
    <property type="evidence" value="ECO:0007669"/>
    <property type="project" value="UniProtKB-KW"/>
</dbReference>
<keyword evidence="2" id="KW-0648">Protein biosynthesis</keyword>
<dbReference type="Proteomes" id="UP000297703">
    <property type="component" value="Unassembled WGS sequence"/>
</dbReference>
<accession>A0A4D9EQ86</accession>
<sequence length="105" mass="11521">MTFVYSYQSIPQLIVIGNMVSVFSTASWLLTCMSNCSSKSSSTNSTGLTICFRPQFQIALLVHKALNGQTPAYLTYLFFSLLLPSTSLPTVISHKLDIVQAPKPL</sequence>